<dbReference type="InterPro" id="IPR051821">
    <property type="entry name" value="Asp/Asn_beta-hydroxylase"/>
</dbReference>
<dbReference type="AlphaFoldDB" id="A0A916JLD4"/>
<gene>
    <name evidence="5" type="ORF">CRYO30217_00864</name>
</gene>
<dbReference type="InterPro" id="IPR027443">
    <property type="entry name" value="IPNS-like_sf"/>
</dbReference>
<dbReference type="EMBL" id="OU015584">
    <property type="protein sequence ID" value="CAG5079125.1"/>
    <property type="molecule type" value="Genomic_DNA"/>
</dbReference>
<evidence type="ECO:0000256" key="3">
    <source>
        <dbReference type="ARBA" id="ARBA00023002"/>
    </source>
</evidence>
<evidence type="ECO:0000313" key="5">
    <source>
        <dbReference type="EMBL" id="CAG5079125.1"/>
    </source>
</evidence>
<dbReference type="PANTHER" id="PTHR46332">
    <property type="entry name" value="ASPARTATE BETA-HYDROXYLASE DOMAIN-CONTAINING PROTEIN 2"/>
    <property type="match status" value="1"/>
</dbReference>
<sequence>MKERKKIFYSFVERDGYKGSAPTYFDPADYDWSKSVMDHTEEIKLELLKFLKENKELWPYFDQNIVSKKNSWKTIPFSAWGVQFRKNQKAAPITTKVLNQIPGIVSSSFNMLDANSEILPHYGDTDAVMRCHLGVIVPGELPHVGFEVEKEQKSWKEGELIFFCDAHHHRAWNNSDQQRFILLFDVIRPEYLKKKKTVCAKVLASLFLQSAASKMPFLHKTPKAFQFALYQTSILGARMIVPVRNFFSKLFV</sequence>
<dbReference type="Proteomes" id="UP000683507">
    <property type="component" value="Chromosome"/>
</dbReference>
<dbReference type="GO" id="GO:0016020">
    <property type="term" value="C:membrane"/>
    <property type="evidence" value="ECO:0007669"/>
    <property type="project" value="TreeGrafter"/>
</dbReference>
<proteinExistence type="inferred from homology"/>
<evidence type="ECO:0000256" key="1">
    <source>
        <dbReference type="ARBA" id="ARBA00007730"/>
    </source>
</evidence>
<dbReference type="GO" id="GO:0051213">
    <property type="term" value="F:dioxygenase activity"/>
    <property type="evidence" value="ECO:0007669"/>
    <property type="project" value="UniProtKB-KW"/>
</dbReference>
<dbReference type="Gene3D" id="2.60.120.330">
    <property type="entry name" value="B-lactam Antibiotic, Isopenicillin N Synthase, Chain"/>
    <property type="match status" value="1"/>
</dbReference>
<dbReference type="Pfam" id="PF05118">
    <property type="entry name" value="Asp_Arg_Hydrox"/>
    <property type="match status" value="1"/>
</dbReference>
<dbReference type="SUPFAM" id="SSF51197">
    <property type="entry name" value="Clavaminate synthase-like"/>
    <property type="match status" value="1"/>
</dbReference>
<keyword evidence="6" id="KW-1185">Reference proteome</keyword>
<dbReference type="InterPro" id="IPR007803">
    <property type="entry name" value="Asp/Arg/Pro-Hydrxlase"/>
</dbReference>
<protein>
    <recommendedName>
        <fullName evidence="4">Aspartyl/asparaginy/proline hydroxylase domain-containing protein</fullName>
    </recommendedName>
</protein>
<evidence type="ECO:0000313" key="6">
    <source>
        <dbReference type="Proteomes" id="UP000683507"/>
    </source>
</evidence>
<keyword evidence="3" id="KW-0560">Oxidoreductase</keyword>
<keyword evidence="2" id="KW-0223">Dioxygenase</keyword>
<organism evidence="5 6">
    <name type="scientific">Parvicella tangerina</name>
    <dbReference type="NCBI Taxonomy" id="2829795"/>
    <lineage>
        <taxon>Bacteria</taxon>
        <taxon>Pseudomonadati</taxon>
        <taxon>Bacteroidota</taxon>
        <taxon>Flavobacteriia</taxon>
        <taxon>Flavobacteriales</taxon>
        <taxon>Parvicellaceae</taxon>
        <taxon>Parvicella</taxon>
    </lineage>
</organism>
<evidence type="ECO:0000259" key="4">
    <source>
        <dbReference type="Pfam" id="PF05118"/>
    </source>
</evidence>
<comment type="similarity">
    <text evidence="1">Belongs to the aspartyl/asparaginyl beta-hydroxylase family.</text>
</comment>
<name>A0A916JLD4_9FLAO</name>
<accession>A0A916JLD4</accession>
<feature type="domain" description="Aspartyl/asparaginy/proline hydroxylase" evidence="4">
    <location>
        <begin position="39"/>
        <end position="189"/>
    </location>
</feature>
<dbReference type="PANTHER" id="PTHR46332:SF5">
    <property type="entry name" value="ASPARTATE BETA-HYDROXYLASE DOMAIN CONTAINING 2"/>
    <property type="match status" value="1"/>
</dbReference>
<evidence type="ECO:0000256" key="2">
    <source>
        <dbReference type="ARBA" id="ARBA00022964"/>
    </source>
</evidence>
<dbReference type="KEGG" id="ptan:CRYO30217_00864"/>
<dbReference type="RefSeq" id="WP_258541086.1">
    <property type="nucleotide sequence ID" value="NZ_OU015584.1"/>
</dbReference>
<reference evidence="5" key="1">
    <citation type="submission" date="2021-04" db="EMBL/GenBank/DDBJ databases">
        <authorList>
            <person name="Rodrigo-Torres L."/>
            <person name="Arahal R. D."/>
            <person name="Lucena T."/>
        </authorList>
    </citation>
    <scope>NUCLEOTIDE SEQUENCE</scope>
    <source>
        <strain evidence="5">AS29M-1</strain>
    </source>
</reference>